<dbReference type="InterPro" id="IPR029063">
    <property type="entry name" value="SAM-dependent_MTases_sf"/>
</dbReference>
<evidence type="ECO:0000256" key="3">
    <source>
        <dbReference type="ARBA" id="ARBA00022603"/>
    </source>
</evidence>
<evidence type="ECO:0000256" key="1">
    <source>
        <dbReference type="ARBA" id="ARBA00022490"/>
    </source>
</evidence>
<reference evidence="7 8" key="1">
    <citation type="submission" date="2023-07" db="EMBL/GenBank/DDBJ databases">
        <title>Sequencing the genomes of 1000 actinobacteria strains.</title>
        <authorList>
            <person name="Klenk H.-P."/>
        </authorList>
    </citation>
    <scope>NUCLEOTIDE SEQUENCE [LARGE SCALE GENOMIC DNA]</scope>
    <source>
        <strain evidence="7 8">DSM 14555</strain>
    </source>
</reference>
<dbReference type="EC" id="2.1.1.172" evidence="7"/>
<dbReference type="PROSITE" id="PS00092">
    <property type="entry name" value="N6_MTASE"/>
    <property type="match status" value="1"/>
</dbReference>
<protein>
    <submittedName>
        <fullName evidence="7">16S rRNA (Guanine1207-N2)-methyltransferase</fullName>
        <ecNumber evidence="7">2.1.1.172</ecNumber>
    </submittedName>
</protein>
<name>A0ABU1J6L2_9MICC</name>
<dbReference type="PANTHER" id="PTHR47816:SF5">
    <property type="entry name" value="RIBOSOMAL RNA LARGE SUBUNIT METHYLTRANSFERASE G"/>
    <property type="match status" value="1"/>
</dbReference>
<dbReference type="InterPro" id="IPR058679">
    <property type="entry name" value="RlmG_N"/>
</dbReference>
<dbReference type="Pfam" id="PF26049">
    <property type="entry name" value="RLMG_N"/>
    <property type="match status" value="1"/>
</dbReference>
<evidence type="ECO:0000259" key="5">
    <source>
        <dbReference type="Pfam" id="PF05175"/>
    </source>
</evidence>
<keyword evidence="1" id="KW-0963">Cytoplasm</keyword>
<evidence type="ECO:0000259" key="6">
    <source>
        <dbReference type="Pfam" id="PF26049"/>
    </source>
</evidence>
<comment type="caution">
    <text evidence="7">The sequence shown here is derived from an EMBL/GenBank/DDBJ whole genome shotgun (WGS) entry which is preliminary data.</text>
</comment>
<sequence length="386" mass="40572">MNPDSFQLSDLRRSPDVEAANLFAWDASDGYLLEAVAQYLPDLAEPADQLVLLNDSYGALSFGMAARFGVKGIRVQQDLCTGEQALRENGERLGIELGARQRSLLVDGGAALLSGARLVLLKLPRGLAELEQTVQAIARHADPGAVLLAAGRVKHMSLAMNAVLARYFGTVRASLAQQKSRLLTATDPALPTDAVGFPLSATVQAAPGLELEVRAHGAVFAGAALDIGTRFLLDSLTEPQLPQVGTVIDLGCGTGLLATRAALLRPESKVIATDRSEAAIRSAAATAAANGARNVTVLQDDAGQSLPAGCADFILLNPPFHSGAAVHTGVALKLFAAAARLLAPGGRLWTVYNRHLDYRPALQRTIGPSRAIAQGPKFTVLESTRR</sequence>
<dbReference type="RefSeq" id="WP_309795491.1">
    <property type="nucleotide sequence ID" value="NZ_BAAAHY010000006.1"/>
</dbReference>
<keyword evidence="4 7" id="KW-0808">Transferase</keyword>
<accession>A0ABU1J6L2</accession>
<dbReference type="InterPro" id="IPR046977">
    <property type="entry name" value="RsmC/RlmG"/>
</dbReference>
<evidence type="ECO:0000256" key="2">
    <source>
        <dbReference type="ARBA" id="ARBA00022552"/>
    </source>
</evidence>
<dbReference type="SUPFAM" id="SSF53335">
    <property type="entry name" value="S-adenosyl-L-methionine-dependent methyltransferases"/>
    <property type="match status" value="1"/>
</dbReference>
<dbReference type="EMBL" id="JAVDQF010000001">
    <property type="protein sequence ID" value="MDR6268069.1"/>
    <property type="molecule type" value="Genomic_DNA"/>
</dbReference>
<proteinExistence type="predicted"/>
<organism evidence="7 8">
    <name type="scientific">Arthrobacter russicus</name>
    <dbReference type="NCBI Taxonomy" id="172040"/>
    <lineage>
        <taxon>Bacteria</taxon>
        <taxon>Bacillati</taxon>
        <taxon>Actinomycetota</taxon>
        <taxon>Actinomycetes</taxon>
        <taxon>Micrococcales</taxon>
        <taxon>Micrococcaceae</taxon>
        <taxon>Arthrobacter</taxon>
    </lineage>
</organism>
<dbReference type="CDD" id="cd02440">
    <property type="entry name" value="AdoMet_MTases"/>
    <property type="match status" value="1"/>
</dbReference>
<dbReference type="InterPro" id="IPR002052">
    <property type="entry name" value="DNA_methylase_N6_adenine_CS"/>
</dbReference>
<feature type="domain" description="RlmG N-terminal" evidence="6">
    <location>
        <begin position="9"/>
        <end position="186"/>
    </location>
</feature>
<feature type="domain" description="Methyltransferase small" evidence="5">
    <location>
        <begin position="211"/>
        <end position="381"/>
    </location>
</feature>
<dbReference type="Pfam" id="PF05175">
    <property type="entry name" value="MTS"/>
    <property type="match status" value="1"/>
</dbReference>
<dbReference type="Gene3D" id="3.40.50.150">
    <property type="entry name" value="Vaccinia Virus protein VP39"/>
    <property type="match status" value="2"/>
</dbReference>
<dbReference type="Proteomes" id="UP001185069">
    <property type="component" value="Unassembled WGS sequence"/>
</dbReference>
<gene>
    <name evidence="7" type="ORF">JOE69_000307</name>
</gene>
<keyword evidence="3 7" id="KW-0489">Methyltransferase</keyword>
<evidence type="ECO:0000313" key="8">
    <source>
        <dbReference type="Proteomes" id="UP001185069"/>
    </source>
</evidence>
<dbReference type="GO" id="GO:0052914">
    <property type="term" value="F:16S rRNA (guanine(1207)-N(2))-methyltransferase activity"/>
    <property type="evidence" value="ECO:0007669"/>
    <property type="project" value="UniProtKB-EC"/>
</dbReference>
<evidence type="ECO:0000313" key="7">
    <source>
        <dbReference type="EMBL" id="MDR6268069.1"/>
    </source>
</evidence>
<keyword evidence="8" id="KW-1185">Reference proteome</keyword>
<dbReference type="PANTHER" id="PTHR47816">
    <property type="entry name" value="RIBOSOMAL RNA SMALL SUBUNIT METHYLTRANSFERASE C"/>
    <property type="match status" value="1"/>
</dbReference>
<dbReference type="InterPro" id="IPR007848">
    <property type="entry name" value="Small_mtfrase_dom"/>
</dbReference>
<keyword evidence="2" id="KW-0698">rRNA processing</keyword>
<evidence type="ECO:0000256" key="4">
    <source>
        <dbReference type="ARBA" id="ARBA00022679"/>
    </source>
</evidence>